<proteinExistence type="predicted"/>
<protein>
    <submittedName>
        <fullName evidence="2">(salmon louse) hypothetical protein</fullName>
    </submittedName>
</protein>
<accession>A0A7R8D2Z4</accession>
<gene>
    <name evidence="2" type="ORF">LSAA_10924</name>
</gene>
<feature type="region of interest" description="Disordered" evidence="1">
    <location>
        <begin position="1"/>
        <end position="28"/>
    </location>
</feature>
<dbReference type="AlphaFoldDB" id="A0A7R8D2Z4"/>
<evidence type="ECO:0000313" key="2">
    <source>
        <dbReference type="EMBL" id="CAF2960577.1"/>
    </source>
</evidence>
<dbReference type="EMBL" id="HG994584">
    <property type="protein sequence ID" value="CAF2960577.1"/>
    <property type="molecule type" value="Genomic_DNA"/>
</dbReference>
<dbReference type="Proteomes" id="UP000675881">
    <property type="component" value="Chromosome 5"/>
</dbReference>
<sequence length="128" mass="14755">MERKGNLPPSQRYNSPNSEKKVRKKNSAIEDSRQFIQANLIEYGHKSLAMKETQTLGYVWDPKNDKVQLDVKINEENMLTMSSKYFDPQGGYSPALFIAKILLQRDFGVYGQHQGCHSELSHSMPQEY</sequence>
<evidence type="ECO:0000256" key="1">
    <source>
        <dbReference type="SAM" id="MobiDB-lite"/>
    </source>
</evidence>
<name>A0A7R8D2Z4_LEPSM</name>
<evidence type="ECO:0000313" key="3">
    <source>
        <dbReference type="Proteomes" id="UP000675881"/>
    </source>
</evidence>
<reference evidence="2" key="1">
    <citation type="submission" date="2021-02" db="EMBL/GenBank/DDBJ databases">
        <authorList>
            <person name="Bekaert M."/>
        </authorList>
    </citation>
    <scope>NUCLEOTIDE SEQUENCE</scope>
    <source>
        <strain evidence="2">IoA-00</strain>
    </source>
</reference>
<organism evidence="2 3">
    <name type="scientific">Lepeophtheirus salmonis</name>
    <name type="common">Salmon louse</name>
    <name type="synonym">Caligus salmonis</name>
    <dbReference type="NCBI Taxonomy" id="72036"/>
    <lineage>
        <taxon>Eukaryota</taxon>
        <taxon>Metazoa</taxon>
        <taxon>Ecdysozoa</taxon>
        <taxon>Arthropoda</taxon>
        <taxon>Crustacea</taxon>
        <taxon>Multicrustacea</taxon>
        <taxon>Hexanauplia</taxon>
        <taxon>Copepoda</taxon>
        <taxon>Siphonostomatoida</taxon>
        <taxon>Caligidae</taxon>
        <taxon>Lepeophtheirus</taxon>
    </lineage>
</organism>
<keyword evidence="3" id="KW-1185">Reference proteome</keyword>
<feature type="compositionally biased region" description="Polar residues" evidence="1">
    <location>
        <begin position="8"/>
        <end position="17"/>
    </location>
</feature>